<dbReference type="Proteomes" id="UP000039046">
    <property type="component" value="Unassembled WGS sequence"/>
</dbReference>
<evidence type="ECO:0000313" key="3">
    <source>
        <dbReference type="Proteomes" id="UP000039046"/>
    </source>
</evidence>
<name>A0A0A1TCZ2_9HYPO</name>
<proteinExistence type="predicted"/>
<sequence length="378" mass="42433">MATRTSTYTMERNSKLAEIKLVTKHCSYANYSYPRRDDGTFVNTIRTVNDRTSLGSEGTAPGLIDDRSDSEASQEDEDYHANTSELWDSFWQPSPKQERLPTKVEADKHYPALIPPHHNHTRDRSQDSYDGCIPSWPLPDSRPAPRARKPAASYSAFPSNRPHSIQKRLSIAKIDGVPVRPPRPTDLILAPCLNQSPIVSSFAASYGAVSPILSVSCNSESAVEPRSTKSLDGRPNDIPTMARRASMVLMRKPSLHAIKVRTPRHTKSVSNFAFPQTEVEPVPPTPQSITFNEHQSFFDHDDSDCEDNSKSFRFRFHKRGSSEAKPSEKMDAKQKHKLRIRADTLPNSPVESVSDAGHKEKPKRQVDVFGRILGRRSH</sequence>
<feature type="compositionally biased region" description="Basic and acidic residues" evidence="1">
    <location>
        <begin position="96"/>
        <end position="110"/>
    </location>
</feature>
<dbReference type="OrthoDB" id="4775454at2759"/>
<feature type="region of interest" description="Disordered" evidence="1">
    <location>
        <begin position="318"/>
        <end position="378"/>
    </location>
</feature>
<dbReference type="STRING" id="1531966.A0A0A1TCZ2"/>
<feature type="compositionally biased region" description="Basic and acidic residues" evidence="1">
    <location>
        <begin position="356"/>
        <end position="366"/>
    </location>
</feature>
<organism evidence="2 3">
    <name type="scientific">[Torrubiella] hemipterigena</name>
    <dbReference type="NCBI Taxonomy" id="1531966"/>
    <lineage>
        <taxon>Eukaryota</taxon>
        <taxon>Fungi</taxon>
        <taxon>Dikarya</taxon>
        <taxon>Ascomycota</taxon>
        <taxon>Pezizomycotina</taxon>
        <taxon>Sordariomycetes</taxon>
        <taxon>Hypocreomycetidae</taxon>
        <taxon>Hypocreales</taxon>
        <taxon>Clavicipitaceae</taxon>
        <taxon>Clavicipitaceae incertae sedis</taxon>
        <taxon>'Torrubiella' clade</taxon>
    </lineage>
</organism>
<dbReference type="AlphaFoldDB" id="A0A0A1TCZ2"/>
<feature type="compositionally biased region" description="Basic and acidic residues" evidence="1">
    <location>
        <begin position="320"/>
        <end position="333"/>
    </location>
</feature>
<protein>
    <submittedName>
        <fullName evidence="2">Uncharacterized protein</fullName>
    </submittedName>
</protein>
<feature type="compositionally biased region" description="Polar residues" evidence="1">
    <location>
        <begin position="81"/>
        <end position="95"/>
    </location>
</feature>
<dbReference type="HOGENOM" id="CLU_650474_0_0_1"/>
<gene>
    <name evidence="2" type="ORF">VHEMI04109</name>
</gene>
<keyword evidence="3" id="KW-1185">Reference proteome</keyword>
<dbReference type="EMBL" id="CDHN01000002">
    <property type="protein sequence ID" value="CEJ86454.1"/>
    <property type="molecule type" value="Genomic_DNA"/>
</dbReference>
<accession>A0A0A1TCZ2</accession>
<evidence type="ECO:0000313" key="2">
    <source>
        <dbReference type="EMBL" id="CEJ86454.1"/>
    </source>
</evidence>
<evidence type="ECO:0000256" key="1">
    <source>
        <dbReference type="SAM" id="MobiDB-lite"/>
    </source>
</evidence>
<reference evidence="2 3" key="1">
    <citation type="journal article" date="2015" name="Genome Announc.">
        <title>Draft Genome Sequence and Gene Annotation of the Entomopathogenic Fungus Verticillium hemipterigenum.</title>
        <authorList>
            <person name="Horn F."/>
            <person name="Habel A."/>
            <person name="Scharf D.H."/>
            <person name="Dworschak J."/>
            <person name="Brakhage A.A."/>
            <person name="Guthke R."/>
            <person name="Hertweck C."/>
            <person name="Linde J."/>
        </authorList>
    </citation>
    <scope>NUCLEOTIDE SEQUENCE [LARGE SCALE GENOMIC DNA]</scope>
</reference>
<feature type="region of interest" description="Disordered" evidence="1">
    <location>
        <begin position="51"/>
        <end position="161"/>
    </location>
</feature>